<dbReference type="Proteomes" id="UP000634136">
    <property type="component" value="Unassembled WGS sequence"/>
</dbReference>
<comment type="caution">
    <text evidence="2">The sequence shown here is derived from an EMBL/GenBank/DDBJ whole genome shotgun (WGS) entry which is preliminary data.</text>
</comment>
<name>A0A834X315_9FABA</name>
<evidence type="ECO:0000313" key="2">
    <source>
        <dbReference type="EMBL" id="KAF7837054.1"/>
    </source>
</evidence>
<dbReference type="EMBL" id="JAAIUW010000003">
    <property type="protein sequence ID" value="KAF7837054.1"/>
    <property type="molecule type" value="Genomic_DNA"/>
</dbReference>
<dbReference type="Gene3D" id="3.40.50.2000">
    <property type="entry name" value="Glycogen Phosphorylase B"/>
    <property type="match status" value="2"/>
</dbReference>
<dbReference type="GO" id="GO:0080044">
    <property type="term" value="F:quercetin 7-O-glucosyltransferase activity"/>
    <property type="evidence" value="ECO:0007669"/>
    <property type="project" value="TreeGrafter"/>
</dbReference>
<dbReference type="PANTHER" id="PTHR11926">
    <property type="entry name" value="GLUCOSYL/GLUCURONOSYL TRANSFERASES"/>
    <property type="match status" value="1"/>
</dbReference>
<dbReference type="SUPFAM" id="SSF53756">
    <property type="entry name" value="UDP-Glycosyltransferase/glycogen phosphorylase"/>
    <property type="match status" value="1"/>
</dbReference>
<keyword evidence="2" id="KW-0808">Transferase</keyword>
<reference evidence="2" key="1">
    <citation type="submission" date="2020-09" db="EMBL/GenBank/DDBJ databases">
        <title>Genome-Enabled Discovery of Anthraquinone Biosynthesis in Senna tora.</title>
        <authorList>
            <person name="Kang S.-H."/>
            <person name="Pandey R.P."/>
            <person name="Lee C.-M."/>
            <person name="Sim J.-S."/>
            <person name="Jeong J.-T."/>
            <person name="Choi B.-S."/>
            <person name="Jung M."/>
            <person name="Ginzburg D."/>
            <person name="Zhao K."/>
            <person name="Won S.Y."/>
            <person name="Oh T.-J."/>
            <person name="Yu Y."/>
            <person name="Kim N.-H."/>
            <person name="Lee O.R."/>
            <person name="Lee T.-H."/>
            <person name="Bashyal P."/>
            <person name="Kim T.-S."/>
            <person name="Lee W.-H."/>
            <person name="Kawkins C."/>
            <person name="Kim C.-K."/>
            <person name="Kim J.S."/>
            <person name="Ahn B.O."/>
            <person name="Rhee S.Y."/>
            <person name="Sohng J.K."/>
        </authorList>
    </citation>
    <scope>NUCLEOTIDE SEQUENCE</scope>
    <source>
        <tissue evidence="2">Leaf</tissue>
    </source>
</reference>
<sequence length="118" mass="13126">MVGFEGRVIGDLRVVREYVCVIEATNGGNSTWFVREWASILVGGVRVRVNNIEGVVESEEIRRCLDVVMGSGEKGEELRRNAKKWRELAVKAVNQGGSSDINLRAFVDEVGVRTSYKP</sequence>
<proteinExistence type="inferred from homology"/>
<keyword evidence="3" id="KW-1185">Reference proteome</keyword>
<dbReference type="AlphaFoldDB" id="A0A834X315"/>
<protein>
    <submittedName>
        <fullName evidence="2">Crocetin glucosyltransferase, chloroplastic-like</fullName>
    </submittedName>
</protein>
<dbReference type="GO" id="GO:0080043">
    <property type="term" value="F:quercetin 3-O-glucosyltransferase activity"/>
    <property type="evidence" value="ECO:0007669"/>
    <property type="project" value="TreeGrafter"/>
</dbReference>
<dbReference type="PANTHER" id="PTHR11926:SF870">
    <property type="entry name" value="UDP-GLYCOSYLTRANSFERASE 75B1"/>
    <property type="match status" value="1"/>
</dbReference>
<evidence type="ECO:0000313" key="3">
    <source>
        <dbReference type="Proteomes" id="UP000634136"/>
    </source>
</evidence>
<dbReference type="OrthoDB" id="5835829at2759"/>
<comment type="similarity">
    <text evidence="1">Belongs to the UDP-glycosyltransferase family.</text>
</comment>
<organism evidence="2 3">
    <name type="scientific">Senna tora</name>
    <dbReference type="NCBI Taxonomy" id="362788"/>
    <lineage>
        <taxon>Eukaryota</taxon>
        <taxon>Viridiplantae</taxon>
        <taxon>Streptophyta</taxon>
        <taxon>Embryophyta</taxon>
        <taxon>Tracheophyta</taxon>
        <taxon>Spermatophyta</taxon>
        <taxon>Magnoliopsida</taxon>
        <taxon>eudicotyledons</taxon>
        <taxon>Gunneridae</taxon>
        <taxon>Pentapetalae</taxon>
        <taxon>rosids</taxon>
        <taxon>fabids</taxon>
        <taxon>Fabales</taxon>
        <taxon>Fabaceae</taxon>
        <taxon>Caesalpinioideae</taxon>
        <taxon>Cassia clade</taxon>
        <taxon>Senna</taxon>
    </lineage>
</organism>
<gene>
    <name evidence="2" type="ORF">G2W53_005536</name>
</gene>
<accession>A0A834X315</accession>
<evidence type="ECO:0000256" key="1">
    <source>
        <dbReference type="ARBA" id="ARBA00009995"/>
    </source>
</evidence>